<dbReference type="AlphaFoldDB" id="A0A9P5XYY6"/>
<accession>A0A9P5XYY6</accession>
<evidence type="ECO:0000259" key="2">
    <source>
        <dbReference type="Pfam" id="PF20415"/>
    </source>
</evidence>
<evidence type="ECO:0000256" key="1">
    <source>
        <dbReference type="SAM" id="MobiDB-lite"/>
    </source>
</evidence>
<evidence type="ECO:0000313" key="3">
    <source>
        <dbReference type="EMBL" id="KAF9460203.1"/>
    </source>
</evidence>
<protein>
    <recommendedName>
        <fullName evidence="2">DUF6699 domain-containing protein</fullName>
    </recommendedName>
</protein>
<sequence length="227" mass="25067">MPAKSVRFTDVNESYSIPPTPSPTFSNATLSTSGPMTPPQPPSQLHSAYIYKPFTVAQEPNNTISIHPMLAFVSSPRFKINLSDARTMVPHLGLTPRILSDGATIPPTQSFTVMCNFLPWKMTIGPSSRKPDAIVTVADVLHGLYLALRLPVKSTEFETEPPHSQRNITEAYNSRCGRLGPGKGVEEELKKGVKRIDFLLERHRFLGFTPAGNHDSKEPVWMLCVSP</sequence>
<gene>
    <name evidence="3" type="ORF">BDZ94DRAFT_1266625</name>
</gene>
<keyword evidence="4" id="KW-1185">Reference proteome</keyword>
<dbReference type="Pfam" id="PF20415">
    <property type="entry name" value="DUF6699"/>
    <property type="match status" value="1"/>
</dbReference>
<dbReference type="Proteomes" id="UP000807353">
    <property type="component" value="Unassembled WGS sequence"/>
</dbReference>
<feature type="compositionally biased region" description="Polar residues" evidence="1">
    <location>
        <begin position="11"/>
        <end position="35"/>
    </location>
</feature>
<feature type="region of interest" description="Disordered" evidence="1">
    <location>
        <begin position="1"/>
        <end position="42"/>
    </location>
</feature>
<name>A0A9P5XYY6_9AGAR</name>
<reference evidence="3" key="1">
    <citation type="submission" date="2020-11" db="EMBL/GenBank/DDBJ databases">
        <authorList>
            <consortium name="DOE Joint Genome Institute"/>
            <person name="Ahrendt S."/>
            <person name="Riley R."/>
            <person name="Andreopoulos W."/>
            <person name="Labutti K."/>
            <person name="Pangilinan J."/>
            <person name="Ruiz-Duenas F.J."/>
            <person name="Barrasa J.M."/>
            <person name="Sanchez-Garcia M."/>
            <person name="Camarero S."/>
            <person name="Miyauchi S."/>
            <person name="Serrano A."/>
            <person name="Linde D."/>
            <person name="Babiker R."/>
            <person name="Drula E."/>
            <person name="Ayuso-Fernandez I."/>
            <person name="Pacheco R."/>
            <person name="Padilla G."/>
            <person name="Ferreira P."/>
            <person name="Barriuso J."/>
            <person name="Kellner H."/>
            <person name="Castanera R."/>
            <person name="Alfaro M."/>
            <person name="Ramirez L."/>
            <person name="Pisabarro A.G."/>
            <person name="Kuo A."/>
            <person name="Tritt A."/>
            <person name="Lipzen A."/>
            <person name="He G."/>
            <person name="Yan M."/>
            <person name="Ng V."/>
            <person name="Cullen D."/>
            <person name="Martin F."/>
            <person name="Rosso M.-N."/>
            <person name="Henrissat B."/>
            <person name="Hibbett D."/>
            <person name="Martinez A.T."/>
            <person name="Grigoriev I.V."/>
        </authorList>
    </citation>
    <scope>NUCLEOTIDE SEQUENCE</scope>
    <source>
        <strain evidence="3">CBS 247.69</strain>
    </source>
</reference>
<evidence type="ECO:0000313" key="4">
    <source>
        <dbReference type="Proteomes" id="UP000807353"/>
    </source>
</evidence>
<dbReference type="EMBL" id="MU150303">
    <property type="protein sequence ID" value="KAF9460203.1"/>
    <property type="molecule type" value="Genomic_DNA"/>
</dbReference>
<feature type="domain" description="DUF6699" evidence="2">
    <location>
        <begin position="94"/>
        <end position="210"/>
    </location>
</feature>
<organism evidence="3 4">
    <name type="scientific">Collybia nuda</name>
    <dbReference type="NCBI Taxonomy" id="64659"/>
    <lineage>
        <taxon>Eukaryota</taxon>
        <taxon>Fungi</taxon>
        <taxon>Dikarya</taxon>
        <taxon>Basidiomycota</taxon>
        <taxon>Agaricomycotina</taxon>
        <taxon>Agaricomycetes</taxon>
        <taxon>Agaricomycetidae</taxon>
        <taxon>Agaricales</taxon>
        <taxon>Tricholomatineae</taxon>
        <taxon>Clitocybaceae</taxon>
        <taxon>Collybia</taxon>
    </lineage>
</organism>
<dbReference type="InterPro" id="IPR046522">
    <property type="entry name" value="DUF6699"/>
</dbReference>
<comment type="caution">
    <text evidence="3">The sequence shown here is derived from an EMBL/GenBank/DDBJ whole genome shotgun (WGS) entry which is preliminary data.</text>
</comment>
<dbReference type="OrthoDB" id="3144234at2759"/>
<proteinExistence type="predicted"/>